<dbReference type="PANTHER" id="PTHR46708:SF2">
    <property type="entry name" value="FIBRONECTIN TYPE-III DOMAIN-CONTAINING PROTEIN"/>
    <property type="match status" value="1"/>
</dbReference>
<comment type="caution">
    <text evidence="3">The sequence shown here is derived from an EMBL/GenBank/DDBJ whole genome shotgun (WGS) entry which is preliminary data.</text>
</comment>
<evidence type="ECO:0000256" key="1">
    <source>
        <dbReference type="ARBA" id="ARBA00022737"/>
    </source>
</evidence>
<dbReference type="PANTHER" id="PTHR46708">
    <property type="entry name" value="TENASCIN"/>
    <property type="match status" value="1"/>
</dbReference>
<dbReference type="SUPFAM" id="SSF49265">
    <property type="entry name" value="Fibronectin type III"/>
    <property type="match status" value="1"/>
</dbReference>
<feature type="domain" description="Fibronectin type-III" evidence="2">
    <location>
        <begin position="164"/>
        <end position="257"/>
    </location>
</feature>
<feature type="non-terminal residue" evidence="3">
    <location>
        <position position="1"/>
    </location>
</feature>
<dbReference type="InterPro" id="IPR036116">
    <property type="entry name" value="FN3_sf"/>
</dbReference>
<dbReference type="InterPro" id="IPR050991">
    <property type="entry name" value="ECM_Regulatory_Proteins"/>
</dbReference>
<dbReference type="EMBL" id="CAJOBI010318608">
    <property type="protein sequence ID" value="CAF5181321.1"/>
    <property type="molecule type" value="Genomic_DNA"/>
</dbReference>
<protein>
    <recommendedName>
        <fullName evidence="2">Fibronectin type-III domain-containing protein</fullName>
    </recommendedName>
</protein>
<dbReference type="PROSITE" id="PS50853">
    <property type="entry name" value="FN3"/>
    <property type="match status" value="1"/>
</dbReference>
<name>A0A8S3HC39_9BILA</name>
<keyword evidence="1" id="KW-0677">Repeat</keyword>
<dbReference type="AlphaFoldDB" id="A0A8S3HC39"/>
<dbReference type="InterPro" id="IPR003961">
    <property type="entry name" value="FN3_dom"/>
</dbReference>
<evidence type="ECO:0000313" key="4">
    <source>
        <dbReference type="Proteomes" id="UP000676336"/>
    </source>
</evidence>
<dbReference type="Proteomes" id="UP000676336">
    <property type="component" value="Unassembled WGS sequence"/>
</dbReference>
<dbReference type="InterPro" id="IPR013783">
    <property type="entry name" value="Ig-like_fold"/>
</dbReference>
<evidence type="ECO:0000259" key="2">
    <source>
        <dbReference type="PROSITE" id="PS50853"/>
    </source>
</evidence>
<organism evidence="3 4">
    <name type="scientific">Rotaria magnacalcarata</name>
    <dbReference type="NCBI Taxonomy" id="392030"/>
    <lineage>
        <taxon>Eukaryota</taxon>
        <taxon>Metazoa</taxon>
        <taxon>Spiralia</taxon>
        <taxon>Gnathifera</taxon>
        <taxon>Rotifera</taxon>
        <taxon>Eurotatoria</taxon>
        <taxon>Bdelloidea</taxon>
        <taxon>Philodinida</taxon>
        <taxon>Philodinidae</taxon>
        <taxon>Rotaria</taxon>
    </lineage>
</organism>
<proteinExistence type="predicted"/>
<feature type="non-terminal residue" evidence="3">
    <location>
        <position position="322"/>
    </location>
</feature>
<gene>
    <name evidence="3" type="ORF">SMN809_LOCUS69038</name>
</gene>
<sequence>TECLPGEEYKVQLIVQTSIQSEYVNDIFIGENGKDDEPEETSSKKLRVRMLDNDDLLQSFQAKFEFHHHVTKENTTEERNEVKPLGKINVRWKASDLDNISHFILKWHSSKDLCVQQKIFHSKETSFTIDACDEKHFYVIEIIIVTNDGIRHQYQQLKMPIPGEPDSPKLWLVKTSDTSFVVEWSEPKSYGIPVIGFQLYIEGKQASDVIKVNLHRAEIPSNVNRTYEVNICAVTNNPQRKHSLMSQTLSVLTTPPTNLSQPTYYTSTSSNHSQKLLNRSITRSIPVQIESITEDKLHLDWTAFIPMIDIAAYYVHYTCLNN</sequence>
<evidence type="ECO:0000313" key="3">
    <source>
        <dbReference type="EMBL" id="CAF5181321.1"/>
    </source>
</evidence>
<reference evidence="3" key="1">
    <citation type="submission" date="2021-02" db="EMBL/GenBank/DDBJ databases">
        <authorList>
            <person name="Nowell W R."/>
        </authorList>
    </citation>
    <scope>NUCLEOTIDE SEQUENCE</scope>
</reference>
<dbReference type="Gene3D" id="2.60.40.10">
    <property type="entry name" value="Immunoglobulins"/>
    <property type="match status" value="1"/>
</dbReference>
<accession>A0A8S3HC39</accession>